<dbReference type="PANTHER" id="PTHR35802">
    <property type="entry name" value="PROTEASE SYNTHASE AND SPORULATION PROTEIN PAI 2"/>
    <property type="match status" value="1"/>
</dbReference>
<dbReference type="PANTHER" id="PTHR35802:SF1">
    <property type="entry name" value="PROTEASE SYNTHASE AND SPORULATION PROTEIN PAI 2"/>
    <property type="match status" value="1"/>
</dbReference>
<accession>A0ABW6B4U5</accession>
<dbReference type="PIRSF" id="PIRSF010372">
    <property type="entry name" value="PaiB"/>
    <property type="match status" value="1"/>
</dbReference>
<proteinExistence type="predicted"/>
<dbReference type="Gene3D" id="2.30.110.10">
    <property type="entry name" value="Electron Transport, Fmn-binding Protein, Chain A"/>
    <property type="match status" value="1"/>
</dbReference>
<dbReference type="Proteomes" id="UP001597560">
    <property type="component" value="Unassembled WGS sequence"/>
</dbReference>
<dbReference type="InterPro" id="IPR007396">
    <property type="entry name" value="TR_PAI2-type"/>
</dbReference>
<evidence type="ECO:0000313" key="2">
    <source>
        <dbReference type="Proteomes" id="UP001597560"/>
    </source>
</evidence>
<dbReference type="SUPFAM" id="SSF50475">
    <property type="entry name" value="FMN-binding split barrel"/>
    <property type="match status" value="1"/>
</dbReference>
<reference evidence="2" key="1">
    <citation type="journal article" date="2019" name="Int. J. Syst. Evol. Microbiol.">
        <title>The Global Catalogue of Microorganisms (GCM) 10K type strain sequencing project: providing services to taxonomists for standard genome sequencing and annotation.</title>
        <authorList>
            <consortium name="The Broad Institute Genomics Platform"/>
            <consortium name="The Broad Institute Genome Sequencing Center for Infectious Disease"/>
            <person name="Wu L."/>
            <person name="Ma J."/>
        </authorList>
    </citation>
    <scope>NUCLEOTIDE SEQUENCE [LARGE SCALE GENOMIC DNA]</scope>
    <source>
        <strain evidence="2">KCTC 23098</strain>
    </source>
</reference>
<dbReference type="RefSeq" id="WP_377611477.1">
    <property type="nucleotide sequence ID" value="NZ_JBHUPA010000007.1"/>
</dbReference>
<gene>
    <name evidence="1" type="ORF">ACFS6J_15650</name>
</gene>
<name>A0ABW6B4U5_9SPHI</name>
<dbReference type="EMBL" id="JBHUPA010000007">
    <property type="protein sequence ID" value="MFD2963236.1"/>
    <property type="molecule type" value="Genomic_DNA"/>
</dbReference>
<dbReference type="InterPro" id="IPR012349">
    <property type="entry name" value="Split_barrel_FMN-bd"/>
</dbReference>
<comment type="caution">
    <text evidence="1">The sequence shown here is derived from an EMBL/GenBank/DDBJ whole genome shotgun (WGS) entry which is preliminary data.</text>
</comment>
<keyword evidence="2" id="KW-1185">Reference proteome</keyword>
<sequence length="203" mass="23687">MYIPKNFVFKHQDDLLEFIKANSFGLIINGNEQMVPVATHLPFAIEHQNGQLILKSHFAKANTQWKSIEEKSVLVVFSGPHAYISPKNYEKIESVPTWNYVAVHVYGTVSLIWEREEILRVLSATINFYDKDYNEQWKSLPKEYIDRMIKGIVAFKLEVSNIQGVKKLSQNKTRLEREKIINDLQSHSDLSDQQLAMYMRKEL</sequence>
<evidence type="ECO:0000313" key="1">
    <source>
        <dbReference type="EMBL" id="MFD2963236.1"/>
    </source>
</evidence>
<dbReference type="Pfam" id="PF04299">
    <property type="entry name" value="FMN_bind_2"/>
    <property type="match status" value="1"/>
</dbReference>
<protein>
    <submittedName>
        <fullName evidence="1">FMN-binding negative transcriptional regulator</fullName>
    </submittedName>
</protein>
<organism evidence="1 2">
    <name type="scientific">Olivibacter jilunii</name>
    <dbReference type="NCBI Taxonomy" id="985016"/>
    <lineage>
        <taxon>Bacteria</taxon>
        <taxon>Pseudomonadati</taxon>
        <taxon>Bacteroidota</taxon>
        <taxon>Sphingobacteriia</taxon>
        <taxon>Sphingobacteriales</taxon>
        <taxon>Sphingobacteriaceae</taxon>
        <taxon>Olivibacter</taxon>
    </lineage>
</organism>